<keyword evidence="6" id="KW-1185">Reference proteome</keyword>
<dbReference type="Gene3D" id="3.20.20.140">
    <property type="entry name" value="Metal-dependent hydrolases"/>
    <property type="match status" value="1"/>
</dbReference>
<evidence type="ECO:0000256" key="2">
    <source>
        <dbReference type="ARBA" id="ARBA00013064"/>
    </source>
</evidence>
<organism evidence="5 6">
    <name type="scientific">Pedobacter gandavensis</name>
    <dbReference type="NCBI Taxonomy" id="2679963"/>
    <lineage>
        <taxon>Bacteria</taxon>
        <taxon>Pseudomonadati</taxon>
        <taxon>Bacteroidota</taxon>
        <taxon>Sphingobacteriia</taxon>
        <taxon>Sphingobacteriales</taxon>
        <taxon>Sphingobacteriaceae</taxon>
        <taxon>Pedobacter</taxon>
    </lineage>
</organism>
<keyword evidence="3" id="KW-0378">Hydrolase</keyword>
<protein>
    <recommendedName>
        <fullName evidence="2">protein-tyrosine-phosphatase</fullName>
        <ecNumber evidence="2">3.1.3.48</ecNumber>
    </recommendedName>
</protein>
<dbReference type="InterPro" id="IPR016195">
    <property type="entry name" value="Pol/histidinol_Pase-like"/>
</dbReference>
<evidence type="ECO:0000313" key="5">
    <source>
        <dbReference type="EMBL" id="MBB2149794.1"/>
    </source>
</evidence>
<dbReference type="EC" id="3.1.3.48" evidence="2"/>
<dbReference type="EMBL" id="WNXC01000004">
    <property type="protein sequence ID" value="MBB2149794.1"/>
    <property type="molecule type" value="Genomic_DNA"/>
</dbReference>
<name>A0ABR6EWZ9_9SPHI</name>
<gene>
    <name evidence="5" type="ORF">GM920_12870</name>
</gene>
<dbReference type="Pfam" id="PF19567">
    <property type="entry name" value="CpsB_CapC"/>
    <property type="match status" value="1"/>
</dbReference>
<dbReference type="PANTHER" id="PTHR39181:SF1">
    <property type="entry name" value="TYROSINE-PROTEIN PHOSPHATASE YWQE"/>
    <property type="match status" value="1"/>
</dbReference>
<accession>A0ABR6EWZ9</accession>
<evidence type="ECO:0000256" key="1">
    <source>
        <dbReference type="ARBA" id="ARBA00005750"/>
    </source>
</evidence>
<dbReference type="PANTHER" id="PTHR39181">
    <property type="entry name" value="TYROSINE-PROTEIN PHOSPHATASE YWQE"/>
    <property type="match status" value="1"/>
</dbReference>
<evidence type="ECO:0000256" key="3">
    <source>
        <dbReference type="ARBA" id="ARBA00022801"/>
    </source>
</evidence>
<evidence type="ECO:0000256" key="4">
    <source>
        <dbReference type="ARBA" id="ARBA00051722"/>
    </source>
</evidence>
<dbReference type="Proteomes" id="UP000636110">
    <property type="component" value="Unassembled WGS sequence"/>
</dbReference>
<reference evidence="5 6" key="1">
    <citation type="submission" date="2019-11" db="EMBL/GenBank/DDBJ databases">
        <title>Description of Pedobacter sp. LMG 31462T.</title>
        <authorList>
            <person name="Carlier A."/>
            <person name="Qi S."/>
            <person name="Vandamme P."/>
        </authorList>
    </citation>
    <scope>NUCLEOTIDE SEQUENCE [LARGE SCALE GENOMIC DNA]</scope>
    <source>
        <strain evidence="5 6">LMG 31462</strain>
    </source>
</reference>
<comment type="caution">
    <text evidence="5">The sequence shown here is derived from an EMBL/GenBank/DDBJ whole genome shotgun (WGS) entry which is preliminary data.</text>
</comment>
<comment type="similarity">
    <text evidence="1">Belongs to the metallo-dependent hydrolases superfamily. CpsB/CapC family.</text>
</comment>
<comment type="catalytic activity">
    <reaction evidence="4">
        <text>O-phospho-L-tyrosyl-[protein] + H2O = L-tyrosyl-[protein] + phosphate</text>
        <dbReference type="Rhea" id="RHEA:10684"/>
        <dbReference type="Rhea" id="RHEA-COMP:10136"/>
        <dbReference type="Rhea" id="RHEA-COMP:20101"/>
        <dbReference type="ChEBI" id="CHEBI:15377"/>
        <dbReference type="ChEBI" id="CHEBI:43474"/>
        <dbReference type="ChEBI" id="CHEBI:46858"/>
        <dbReference type="ChEBI" id="CHEBI:61978"/>
        <dbReference type="EC" id="3.1.3.48"/>
    </reaction>
</comment>
<dbReference type="InterPro" id="IPR016667">
    <property type="entry name" value="Caps_polysacc_synth_CpsB/CapC"/>
</dbReference>
<proteinExistence type="inferred from homology"/>
<evidence type="ECO:0000313" key="6">
    <source>
        <dbReference type="Proteomes" id="UP000636110"/>
    </source>
</evidence>
<dbReference type="PIRSF" id="PIRSF016557">
    <property type="entry name" value="Caps_synth_CpsB"/>
    <property type="match status" value="1"/>
</dbReference>
<dbReference type="SUPFAM" id="SSF89550">
    <property type="entry name" value="PHP domain-like"/>
    <property type="match status" value="1"/>
</dbReference>
<dbReference type="RefSeq" id="WP_182957871.1">
    <property type="nucleotide sequence ID" value="NZ_WNXC01000004.1"/>
</dbReference>
<sequence>MFSFFNKKTHIDHMEWLGVDMHAHWLPAIDDGAKDMATAVNFMKSLQELGFRKLLATPHIFTELYPNDRVIIENTLESTRQALTAASLTINTDAGAEYMVNEDFEITNDLVCLPKKHILIEMSYISEMPNIEQIIFNLQVKGYVVVLAHPERYSFYQDKHQRFHRFKEMGVLFQLNLLSISGYYGKDVKRLAEYLLQKKYYDLAGTDLHHDKHLQALKLEIQTGRLYAKLGNVDFKNMELFF</sequence>